<dbReference type="Gene3D" id="1.25.40.10">
    <property type="entry name" value="Tetratricopeptide repeat domain"/>
    <property type="match status" value="1"/>
</dbReference>
<sequence length="190" mass="21280">MTTPADILSFWFDGDPDAFREAWFRRDDAFDTAIRERFGAATAVARNGGLDDWAEMPDSALALLILLDQFPRNIHRGTAEAFASDAHARAIARDVVLHHRFDLALTPTERCFLYLPFEHSEAMADQDLSVALFEGLRDDPRCAKPGASIDYAWRHRAVISRFGRFPHRNAVLGRASTAEEEAWLSNGGGF</sequence>
<gene>
    <name evidence="1" type="ORF">GXW76_01480</name>
</gene>
<evidence type="ECO:0000313" key="1">
    <source>
        <dbReference type="EMBL" id="MBR0669832.1"/>
    </source>
</evidence>
<organism evidence="1 2">
    <name type="scientific">Neoroseomonas soli</name>
    <dbReference type="NCBI Taxonomy" id="1081025"/>
    <lineage>
        <taxon>Bacteria</taxon>
        <taxon>Pseudomonadati</taxon>
        <taxon>Pseudomonadota</taxon>
        <taxon>Alphaproteobacteria</taxon>
        <taxon>Acetobacterales</taxon>
        <taxon>Acetobacteraceae</taxon>
        <taxon>Neoroseomonas</taxon>
    </lineage>
</organism>
<accession>A0A9X9WRQ3</accession>
<reference evidence="1" key="2">
    <citation type="journal article" date="2021" name="Syst. Appl. Microbiol.">
        <title>Roseomonas hellenica sp. nov., isolated from roots of wild-growing Alkanna tinctoria.</title>
        <authorList>
            <person name="Rat A."/>
            <person name="Naranjo H.D."/>
            <person name="Lebbe L."/>
            <person name="Cnockaert M."/>
            <person name="Krigas N."/>
            <person name="Grigoriadou K."/>
            <person name="Maloupa E."/>
            <person name="Willems A."/>
        </authorList>
    </citation>
    <scope>NUCLEOTIDE SEQUENCE</scope>
    <source>
        <strain evidence="1">LMG 31231</strain>
    </source>
</reference>
<dbReference type="Gene3D" id="1.20.58.320">
    <property type="entry name" value="TPR-like"/>
    <property type="match status" value="1"/>
</dbReference>
<protein>
    <submittedName>
        <fullName evidence="1">DUF924 domain-containing protein</fullName>
    </submittedName>
</protein>
<comment type="caution">
    <text evidence="1">The sequence shown here is derived from an EMBL/GenBank/DDBJ whole genome shotgun (WGS) entry which is preliminary data.</text>
</comment>
<dbReference type="SUPFAM" id="SSF48452">
    <property type="entry name" value="TPR-like"/>
    <property type="match status" value="1"/>
</dbReference>
<evidence type="ECO:0000313" key="2">
    <source>
        <dbReference type="Proteomes" id="UP001138751"/>
    </source>
</evidence>
<proteinExistence type="predicted"/>
<dbReference type="Proteomes" id="UP001138751">
    <property type="component" value="Unassembled WGS sequence"/>
</dbReference>
<name>A0A9X9WRQ3_9PROT</name>
<dbReference type="RefSeq" id="WP_211860207.1">
    <property type="nucleotide sequence ID" value="NZ_JAAEDM010000002.1"/>
</dbReference>
<dbReference type="InterPro" id="IPR011990">
    <property type="entry name" value="TPR-like_helical_dom_sf"/>
</dbReference>
<reference evidence="1" key="1">
    <citation type="submission" date="2020-01" db="EMBL/GenBank/DDBJ databases">
        <authorList>
            <person name="Rat A."/>
        </authorList>
    </citation>
    <scope>NUCLEOTIDE SEQUENCE</scope>
    <source>
        <strain evidence="1">LMG 31231</strain>
    </source>
</reference>
<keyword evidence="2" id="KW-1185">Reference proteome</keyword>
<dbReference type="AlphaFoldDB" id="A0A9X9WRQ3"/>
<dbReference type="InterPro" id="IPR010323">
    <property type="entry name" value="DUF924"/>
</dbReference>
<dbReference type="Pfam" id="PF06041">
    <property type="entry name" value="DUF924"/>
    <property type="match status" value="1"/>
</dbReference>
<dbReference type="EMBL" id="JAAEDM010000002">
    <property type="protein sequence ID" value="MBR0669832.1"/>
    <property type="molecule type" value="Genomic_DNA"/>
</dbReference>